<evidence type="ECO:0000256" key="4">
    <source>
        <dbReference type="ARBA" id="ARBA00022737"/>
    </source>
</evidence>
<evidence type="ECO:0000256" key="6">
    <source>
        <dbReference type="SAM" id="MobiDB-lite"/>
    </source>
</evidence>
<dbReference type="SUPFAM" id="SSF81296">
    <property type="entry name" value="E set domains"/>
    <property type="match status" value="4"/>
</dbReference>
<dbReference type="CDD" id="cd00603">
    <property type="entry name" value="IPT_PCSR"/>
    <property type="match status" value="4"/>
</dbReference>
<keyword evidence="11" id="KW-1185">Reference proteome</keyword>
<organism evidence="10 11">
    <name type="scientific">Diacronema lutheri</name>
    <name type="common">Unicellular marine alga</name>
    <name type="synonym">Monochrysis lutheri</name>
    <dbReference type="NCBI Taxonomy" id="2081491"/>
    <lineage>
        <taxon>Eukaryota</taxon>
        <taxon>Haptista</taxon>
        <taxon>Haptophyta</taxon>
        <taxon>Pavlovophyceae</taxon>
        <taxon>Pavlovales</taxon>
        <taxon>Pavlovaceae</taxon>
        <taxon>Diacronema</taxon>
    </lineage>
</organism>
<dbReference type="InterPro" id="IPR019316">
    <property type="entry name" value="G8_domain"/>
</dbReference>
<evidence type="ECO:0000259" key="9">
    <source>
        <dbReference type="PROSITE" id="PS51820"/>
    </source>
</evidence>
<feature type="region of interest" description="Disordered" evidence="6">
    <location>
        <begin position="1510"/>
        <end position="1551"/>
    </location>
</feature>
<evidence type="ECO:0000256" key="2">
    <source>
        <dbReference type="ARBA" id="ARBA00022475"/>
    </source>
</evidence>
<evidence type="ECO:0000256" key="7">
    <source>
        <dbReference type="SAM" id="SignalP"/>
    </source>
</evidence>
<gene>
    <name evidence="10" type="ORF">KFE25_013868</name>
</gene>
<dbReference type="Gene3D" id="2.60.40.10">
    <property type="entry name" value="Immunoglobulins"/>
    <property type="match status" value="6"/>
</dbReference>
<feature type="domain" description="PA14" evidence="9">
    <location>
        <begin position="352"/>
        <end position="532"/>
    </location>
</feature>
<keyword evidence="2" id="KW-0472">Membrane</keyword>
<dbReference type="PANTHER" id="PTHR46769:SF2">
    <property type="entry name" value="FIBROCYSTIN-L ISOFORM 2 PRECURSOR-RELATED"/>
    <property type="match status" value="1"/>
</dbReference>
<evidence type="ECO:0000313" key="11">
    <source>
        <dbReference type="Proteomes" id="UP000751190"/>
    </source>
</evidence>
<dbReference type="Pfam" id="PF24606">
    <property type="entry name" value="CEMIP_beta-hel"/>
    <property type="match status" value="1"/>
</dbReference>
<protein>
    <recommendedName>
        <fullName evidence="12">PA14 domain-containing protein</fullName>
    </recommendedName>
</protein>
<reference evidence="10" key="1">
    <citation type="submission" date="2021-05" db="EMBL/GenBank/DDBJ databases">
        <title>The genome of the haptophyte Pavlova lutheri (Diacronema luteri, Pavlovales) - a model for lipid biosynthesis in eukaryotic algae.</title>
        <authorList>
            <person name="Hulatt C.J."/>
            <person name="Posewitz M.C."/>
        </authorList>
    </citation>
    <scope>NUCLEOTIDE SEQUENCE</scope>
    <source>
        <strain evidence="10">NIVA-4/92</strain>
    </source>
</reference>
<dbReference type="Pfam" id="PF10162">
    <property type="entry name" value="G8"/>
    <property type="match status" value="2"/>
</dbReference>
<dbReference type="PROSITE" id="PS51820">
    <property type="entry name" value="PA14"/>
    <property type="match status" value="1"/>
</dbReference>
<keyword evidence="5" id="KW-0325">Glycoprotein</keyword>
<dbReference type="SMART" id="SM00429">
    <property type="entry name" value="IPT"/>
    <property type="match status" value="6"/>
</dbReference>
<dbReference type="PROSITE" id="PS51484">
    <property type="entry name" value="G8"/>
    <property type="match status" value="2"/>
</dbReference>
<dbReference type="GO" id="GO:0005886">
    <property type="term" value="C:plasma membrane"/>
    <property type="evidence" value="ECO:0007669"/>
    <property type="project" value="UniProtKB-SubCell"/>
</dbReference>
<feature type="signal peptide" evidence="7">
    <location>
        <begin position="1"/>
        <end position="22"/>
    </location>
</feature>
<dbReference type="SUPFAM" id="SSF51126">
    <property type="entry name" value="Pectin lyase-like"/>
    <property type="match status" value="1"/>
</dbReference>
<dbReference type="Proteomes" id="UP000751190">
    <property type="component" value="Unassembled WGS sequence"/>
</dbReference>
<dbReference type="EMBL" id="JAGTXO010000023">
    <property type="protein sequence ID" value="KAG8461849.1"/>
    <property type="molecule type" value="Genomic_DNA"/>
</dbReference>
<feature type="domain" description="G8" evidence="8">
    <location>
        <begin position="3361"/>
        <end position="3489"/>
    </location>
</feature>
<feature type="compositionally biased region" description="Pro residues" evidence="6">
    <location>
        <begin position="1514"/>
        <end position="1549"/>
    </location>
</feature>
<accession>A0A8J5XCM1</accession>
<evidence type="ECO:0000313" key="10">
    <source>
        <dbReference type="EMBL" id="KAG8461849.1"/>
    </source>
</evidence>
<feature type="chain" id="PRO_5035270275" description="PA14 domain-containing protein" evidence="7">
    <location>
        <begin position="23"/>
        <end position="4619"/>
    </location>
</feature>
<evidence type="ECO:0000256" key="1">
    <source>
        <dbReference type="ARBA" id="ARBA00004236"/>
    </source>
</evidence>
<evidence type="ECO:0000259" key="8">
    <source>
        <dbReference type="PROSITE" id="PS51484"/>
    </source>
</evidence>
<dbReference type="InterPro" id="IPR002909">
    <property type="entry name" value="IPT_dom"/>
</dbReference>
<name>A0A8J5XCM1_DIALT</name>
<keyword evidence="3 7" id="KW-0732">Signal</keyword>
<evidence type="ECO:0000256" key="3">
    <source>
        <dbReference type="ARBA" id="ARBA00022729"/>
    </source>
</evidence>
<dbReference type="InterPro" id="IPR011050">
    <property type="entry name" value="Pectin_lyase_fold/virulence"/>
</dbReference>
<feature type="domain" description="G8" evidence="8">
    <location>
        <begin position="2426"/>
        <end position="2581"/>
    </location>
</feature>
<dbReference type="OrthoDB" id="446578at2759"/>
<comment type="subcellular location">
    <subcellularLocation>
        <location evidence="1">Cell membrane</location>
    </subcellularLocation>
</comment>
<dbReference type="CDD" id="cd00102">
    <property type="entry name" value="IPT"/>
    <property type="match status" value="2"/>
</dbReference>
<feature type="region of interest" description="Disordered" evidence="6">
    <location>
        <begin position="793"/>
        <end position="813"/>
    </location>
</feature>
<dbReference type="InterPro" id="IPR052387">
    <property type="entry name" value="Fibrocystin"/>
</dbReference>
<dbReference type="InterPro" id="IPR013783">
    <property type="entry name" value="Ig-like_fold"/>
</dbReference>
<dbReference type="PANTHER" id="PTHR46769">
    <property type="entry name" value="POLYCYSTIC KIDNEY AND HEPATIC DISEASE 1 (AUTOSOMAL RECESSIVE)-LIKE 1"/>
    <property type="match status" value="1"/>
</dbReference>
<dbReference type="Pfam" id="PF01833">
    <property type="entry name" value="TIG"/>
    <property type="match status" value="5"/>
</dbReference>
<evidence type="ECO:0000256" key="5">
    <source>
        <dbReference type="ARBA" id="ARBA00023180"/>
    </source>
</evidence>
<proteinExistence type="predicted"/>
<keyword evidence="2" id="KW-1003">Cell membrane</keyword>
<keyword evidence="4" id="KW-0677">Repeat</keyword>
<dbReference type="InterPro" id="IPR055401">
    <property type="entry name" value="CEMIP_beta-hel_dom"/>
</dbReference>
<dbReference type="SMART" id="SM01225">
    <property type="entry name" value="G8"/>
    <property type="match status" value="2"/>
</dbReference>
<dbReference type="InterPro" id="IPR014756">
    <property type="entry name" value="Ig_E-set"/>
</dbReference>
<dbReference type="InterPro" id="IPR037524">
    <property type="entry name" value="PA14/GLEYA"/>
</dbReference>
<comment type="caution">
    <text evidence="10">The sequence shown here is derived from an EMBL/GenBank/DDBJ whole genome shotgun (WGS) entry which is preliminary data.</text>
</comment>
<sequence>MRQGAVGRLVAALAALACAARAQTITRVFPTRGSTYGGTYVVIDGAGFAMPTDGNPWDAQQIYLGPVPCDPMPHYTHATRIVCITRGYEPFIDTPTLPLSVVKFSGLGEVHTDTVAAAFEYTDANTPSLEWLSKWGGSAGELLTVFGEMRSVVKSAAQVRVRIGAVQCLSDEEARPIVKPSYHGRTLSCQLPSESSQLLPGRFNVSVNVVALDQHAGECSNLACFVADFDSASSSLRRDGYGSGPLVVPAPLAVAPSARGDEWAGSVHLPTGEPYHFEVYPRVDLLSPSSGGSYGGQRLTIRGASFSAAREENEVFVGGAPCAVISADEAELVCALSDDLAGASAAPPDERRTPRGLAFRTYDAAEYAAAGDGAAVLQRGVLSDRVDFVRDRGPTDYNPESRSALVRVAEGYLVPPLTANYTVYTAGDDGVSVFLSHDDSAARLVRITHFDSWSNVDHQRTNPAAFFAHAASTGPVEQLRGPTARVSHPIELRAGARYAFRIEHTMASGDEWTRIGARVSGLGAAQLADGSALDEGAAASAARAAPARALALLTLAPLTTLRRETHEIRLQAGVGGDLTIRLDALTDATGVPSVADLAISEATSASELTSFLLAASTAVFDTRGRLTTQRVLTRCRTVRSTKEISDGVVIFTVEMGCPYTHENDRFIALSIAPTRQQRNKAFSSLQPHAQLVRHAAAPVSGSFRVGVSGAWSVDIPVRTAWSSEGYSRWENLARAITVGPFRADRLDDGGVRGAPKDVQLEVWRAHGTWTSFEAFSIAVRVRSPVSFTRTAAEATDANADADPDASAGPFSDEQWLPELPELQLDTSKLVGENITLQMRELDWADPDSAQLERLPSDWFRLPDPPDSAERLVVVRTLGVHSAAGGAGAASFTVNASLTPTINAFWPTVAEAGTTLTLNVSAAVPMLADELNTLAVRLGDGENGTACDNLVDATPPSAPAGVLATLNCTLRDGPAGTHALVLVSSVRGSSGVFGAPRIEVRVRVTDVAPAVGSIGGLTPVALSGTGLRGLGCAQVLLGGRPCAELGALVDGGIPRRAVDELRRANSSAALLCLTPPLPNATGAADEGETVVVTVAQPLSTAASVRGFFTYSANATPAVLSLQPAVLSAAVSSQIELLGSRLGGGGGAGTGTADEEDGVHVSFGARACEVRARTDVSISCFLPRSVGPPTDDSDGPARVWRSSVGASVVTDASAALRSELQIDAVSPASGSLGGGTVLTLVGSGFAPDGVAAAAEQIVTVQFLDDGAELSCAVLEGTANRVLCELQPAADAVYNDILAGEIGGFLQAKRRRRLLDGELDGEVGADGADTTAASSRLPWGRLSGRRLDAGGLEAPHAEHYASAQRHVTSRRAHIGAGPAAAHARPAHLSHSPHARLAAAFGAAGAVRGPAAAHEHPLASTLRALKPSAARHAAFDTHHLLPPEHRRLQQRLHASALGAEQEERSRRALAERAAGAAVEAGAEAGAEPDLARFGAFARRAAAHATRRLLFGANALATTPPPNPPPPPRPPSPPPSPPPSAPPPPPPPLPPPPAARVGRVRLVRNNVPARCADADGRCAFSLDFARTPLAHSVAPLAGWHVPPPPSDGGGGGGATGAGENATAAENATVVMVTLRGYVGANGSDALSARVFFGAVECAVGDAQPALDDSGRIDGVTLRVPLCAFAAGSVPVSVLVPTVGWALGAAGRGAVARSLPGEPAAEPFSSFAVEQLLRIDSLSPPNGSWYGGSRVTLRGSGFGGGVDEGAPAGSRARSSVLVAGLPCEVEMETHDTLTCFTSAVPAYRPLSEAGSLSRRVLCTFVGSGDSASAAACAASCDGHAACNTVNYRAFPRACERRVCPVSCTAASCSFDSTSSAEYRVLTKLPLARLTDGSATASLRVGAAAAMLARAFAYGAAADAPRLDALVPSGGEPGGELRLALNGSGWGADPGQAGLVVFGSAPTPARNLACALPSAGAGAWTDSSLVCARAADETPAGGWSVRVWSASSNGYSNPLPLVVLPQPLELRVANGAAANVSGAASGSGVAQLLGGHGGGLELTLLGAGLGLDATQTRLTVCGLPCELLASNGSSATCISPPVTTLELVDALPEQFPPSDLALSAANFSTNRPSDTTEVRFATEAFGGTIDVPRTLLADDGSWRNADAACWYAMTLPAEQAALVTAAKFYPAIDPARRELARQTVLQVRNVTVGAGSELADFADAAAWRTVGDVAQTAVTGDSIAQGWSAFTVSPPLVAQAFRVLLPRSACRQRGELFRAARFDGVTFHAADEAECAVALEAVRHPLADTAASPLVLRASLLHTLPHTPTLVSLEPRTGSARGGTTVTIVGTALDPLNAAGAALPATEALLAVRVQLNGYECAVQSVNGSAIVCVTGARRDALLPPSTRVTVGGRGRALRSAMDDTAFEYIDLWSDERSWLHSEKPADGDSVIVPLGQSILLDEDSPRLFLLLVQGRLHFARKDVALDATYIWVAGGTLQVGTETEPFVHRATITLHGDRWTTVELPFIGSKMLVVTNLGGLDGGCHVHAHGDAPPPSGPGAARTAADPCPARSVGRLELQGAPRRPWTRLVRTAAPGESALHLAEPVDWPIGAEILVTQSAAGEREELRRVAAIEDDGLTLRIDAPLANEHLGVWHWHDEGAAPSDLRAAVALLERNVVVQAGDESMRAGGAFQFGVHTGGFHGGVFRLRNVQLTRSGQAGNFGRYSSHWHHYTMAGRNIDIINGASYLKDNVYRDTFQRAVVVHGTDYATVTGNVAYRAKGHNFFTEEGPERYALFEGNLAVAAVPHPILLGDDSTPAGFWIPGFTGWHRHNLAVGCANGWKLNVQAGAGARQSGMDFHNNSAHACGFGWRLFPPHQPPTPNVFSTFVAFRCSTCMFYYSSGNLNHLDHRFIECGRAIHLNHYMNGLHAAPFFTDLVLVGSIDPSARSANAGSPAIHSPKDDEHWLVSGMHVSNYHDSAVLFGCFQTACTMRYERTVWVNSTRRTTSTGPLSGIFHDLDGTLTGFPNGWVSGDKAFNHWEDGVCIAGDSRFVDGLACGLADGSLRLRRLFVHDAEPWQLDGKDLLVTTPAGTDRVAFDTKTFGWHVYAIANRSYELEPDDANSWQSMATMYSHWNYVFETHGWSAGLPSSSIAPGTLAQPVVERLTIEIPYCHFRHHFDSDVGPRLEREPSQDDDVFGAHALRLNQSACELYANLSNASTAECSNWTNQSTLELKFELDQQPEQPQVDGRVKTVVSEKGAPRSMRAKLTARLCPVEGCPTPPRMPGVFGDFVLWSDPSVWQCARLTDGATIRQCRLRPSDRRARRLAEAIGGAAGRAVHSAARLLHARGTRSRRLLLAIRRTVQRRRLQFSTVPLDIEYRLPGEEDDVVIGPDESVLLDVATPRLNWLTVEGRLHASRTSHSTLTARSVLVWGQLHLGTPAEPIPANVSAQLRLWGDESDHTVVMVEGLFLGNKVLAVLGELQAAGTPLDAPLWTRLASTAMPGATTIAVRGDVRAWPVGGRLALAPTEYPAPPSTTELETLAIAAVGEYDAAADSTSVTLDRPLLHRHFADDVLTDADGAHWPRIALAAPVGLVGNFSNVAVLTDEEDAQHGGAIVIGGSLTGTWVGTANVSDIELWRLGKFALQQPAVRFDYVGQSAALERQAALGADESVLARVAFGQSQAGAVEINGGQAILLDGCVFHETLRSAVWVGKASAHDVVRIERNAAFGTLRHPSESNAWIRQFAAFLLEVRVASLVGNVAAGSADTGFVYRPHLADGACAAGADGSAPLERHELNEAVGCMVGLFVLRACPDASLCARCAAVRGFVAWKSSHVGVLTVDQNALTFRLSDVLVSDNHIGVSLNFHIFDPNEQDHRVAYHNLTVLGSTLASGSCAKSSECRAYGDIDSVAKVQGSSCNSVAGAGVRRFGVLAHMVNRLAKLCEGNPRLRVCRPPTLPVKACVMPWEHREGTLGARYSEAHWSSTTFGHFAHSDCGLRSAAFTSNPTSIDMNYPNRFEQTRWLSSAPPGAGRFFLEQWAANADNARDCAPGRECDSLQHMLLHDLDGTLNEVGPSGAGGMVVPAAAPAHAISSCSAPGGAFACPQLALRPLFWEAPGLASSETGRALGRFKSTRASDGRSTASRGPYDAMCLTSPALQSRQWAVRVGEELDLTLFVSHPKNQRFVLFSDEPSEAVRIALFLSQPFRLDVFRNGASIGSAFDSSDAANFAAAGAPRLPQVTDAHGTYAFDPQARTFYLTLRGAPGGRSGSTEVVLRMLMVVQLSLTLSVPQAEFDGANLIANLALLLSIDPKRIRIVQVQLERRRLSAGANGTSVQVQISEDFDDAEVGMLSQAVATDESLADENATNATAPDGGTVADTGFSSGAIAELGTISTALETAGQNGTLAVSLNQTILAIATTAFIAALASYVGVPAEWVKIESIESASLLVNVRIFQPDDSTIDVAVALSGPISLQALAAALNVSLLSLPNLVLLVPPSPPPSPADITVGIDCVCMSSRTSRPYRALSDGGSTAIFAAVHAHGAATRPRRLNVAGKGGGGGGGRKAHAREAAAAAAERKAAATRRQSRLALISGAAERLFGGGGARSGARGRRGRELLFGGIGNMPPCPVELC</sequence>
<evidence type="ECO:0008006" key="12">
    <source>
        <dbReference type="Google" id="ProtNLM"/>
    </source>
</evidence>